<dbReference type="EMBL" id="FNAD01000001">
    <property type="protein sequence ID" value="SDC99135.1"/>
    <property type="molecule type" value="Genomic_DNA"/>
</dbReference>
<gene>
    <name evidence="2" type="ORF">SAMN05216270_101272</name>
</gene>
<keyword evidence="3" id="KW-1185">Reference proteome</keyword>
<evidence type="ECO:0000313" key="2">
    <source>
        <dbReference type="EMBL" id="SDC99135.1"/>
    </source>
</evidence>
<dbReference type="InterPro" id="IPR006073">
    <property type="entry name" value="GTP-bd"/>
</dbReference>
<dbReference type="Proteomes" id="UP000198949">
    <property type="component" value="Unassembled WGS sequence"/>
</dbReference>
<feature type="domain" description="G" evidence="1">
    <location>
        <begin position="42"/>
        <end position="125"/>
    </location>
</feature>
<dbReference type="STRING" id="58114.SAMN05216270_101272"/>
<proteinExistence type="predicted"/>
<dbReference type="RefSeq" id="WP_091027345.1">
    <property type="nucleotide sequence ID" value="NZ_FNAD01000001.1"/>
</dbReference>
<reference evidence="3" key="1">
    <citation type="submission" date="2016-10" db="EMBL/GenBank/DDBJ databases">
        <authorList>
            <person name="Varghese N."/>
            <person name="Submissions S."/>
        </authorList>
    </citation>
    <scope>NUCLEOTIDE SEQUENCE [LARGE SCALE GENOMIC DNA]</scope>
    <source>
        <strain evidence="3">CGMCC 4.3516</strain>
    </source>
</reference>
<evidence type="ECO:0000313" key="3">
    <source>
        <dbReference type="Proteomes" id="UP000198949"/>
    </source>
</evidence>
<organism evidence="2 3">
    <name type="scientific">Glycomyces harbinensis</name>
    <dbReference type="NCBI Taxonomy" id="58114"/>
    <lineage>
        <taxon>Bacteria</taxon>
        <taxon>Bacillati</taxon>
        <taxon>Actinomycetota</taxon>
        <taxon>Actinomycetes</taxon>
        <taxon>Glycomycetales</taxon>
        <taxon>Glycomycetaceae</taxon>
        <taxon>Glycomyces</taxon>
    </lineage>
</organism>
<protein>
    <submittedName>
        <fullName evidence="2">50S ribosome-binding GTPase</fullName>
    </submittedName>
</protein>
<dbReference type="AlphaFoldDB" id="A0A1G6R4X3"/>
<sequence length="578" mass="63411">MATIAQWSEQVRERVQRLTDRDHVSHADAAWNEFAARPQLVVTVYGPYNAGKTTLIRRLLVEDGTPIPDSLHVSAAPETAEVRAVNSGPLRYVDTPGMRAGTAGLGADADRSLLVTDAVLMVAPVQLLTDGRDEFLSVVTGSRFNPHRPLPLPDGAIRFVIGKADEGADPDYEEDYAAWREAKTADLVSQLSDRIEAGSVHAVIAGPSGLKVTAERVEQLRELGDLDGIAALREALRSLVPQRERLREAARVRFWAATASGVLDQALAWTEELRGREATVKAEVVRYDQFIELLESLRKAAESQLRQRMAALAAELGEQQSGRGIAVAQERFTRVVEEWTEQSFAQLRSLIEQAAADQQERSTALAWRETGQLVAEILDVRDTGRALERAARTSALVGGLAERLRDASAQRMALRPQAPAAPVSVPRKVTQIERVRDHTWFQTPEGGVTYRTTEYVRRTVDGNRGLQSMANAVSKAAPAILAGGAAALQAWHESRERQLEQERRFATRDELRAAADTVVDAVLNSPGSGWNGQVDAVRDDFQDRRPGSMAETIAAEIAHCEKETKALDALLRHPPTEH</sequence>
<dbReference type="GO" id="GO:0005525">
    <property type="term" value="F:GTP binding"/>
    <property type="evidence" value="ECO:0007669"/>
    <property type="project" value="InterPro"/>
</dbReference>
<dbReference type="OrthoDB" id="4339122at2"/>
<dbReference type="CDD" id="cd00882">
    <property type="entry name" value="Ras_like_GTPase"/>
    <property type="match status" value="1"/>
</dbReference>
<accession>A0A1G6R4X3</accession>
<dbReference type="InterPro" id="IPR027417">
    <property type="entry name" value="P-loop_NTPase"/>
</dbReference>
<dbReference type="Pfam" id="PF01926">
    <property type="entry name" value="MMR_HSR1"/>
    <property type="match status" value="1"/>
</dbReference>
<dbReference type="Gene3D" id="3.40.50.300">
    <property type="entry name" value="P-loop containing nucleotide triphosphate hydrolases"/>
    <property type="match status" value="1"/>
</dbReference>
<evidence type="ECO:0000259" key="1">
    <source>
        <dbReference type="Pfam" id="PF01926"/>
    </source>
</evidence>
<dbReference type="SUPFAM" id="SSF52540">
    <property type="entry name" value="P-loop containing nucleoside triphosphate hydrolases"/>
    <property type="match status" value="1"/>
</dbReference>
<name>A0A1G6R4X3_9ACTN</name>